<name>A0ABU1UT23_9GAMM</name>
<organism evidence="8 9">
    <name type="scientific">Cellvibrio fibrivorans</name>
    <dbReference type="NCBI Taxonomy" id="126350"/>
    <lineage>
        <taxon>Bacteria</taxon>
        <taxon>Pseudomonadati</taxon>
        <taxon>Pseudomonadota</taxon>
        <taxon>Gammaproteobacteria</taxon>
        <taxon>Cellvibrionales</taxon>
        <taxon>Cellvibrionaceae</taxon>
        <taxon>Cellvibrio</taxon>
    </lineage>
</organism>
<keyword evidence="4" id="KW-0418">Kinase</keyword>
<comment type="caution">
    <text evidence="8">The sequence shown here is derived from an EMBL/GenBank/DDBJ whole genome shotgun (WGS) entry which is preliminary data.</text>
</comment>
<dbReference type="InterPro" id="IPR036457">
    <property type="entry name" value="PPM-type-like_dom_sf"/>
</dbReference>
<dbReference type="PROSITE" id="PS50011">
    <property type="entry name" value="PROTEIN_KINASE_DOM"/>
    <property type="match status" value="1"/>
</dbReference>
<dbReference type="SUPFAM" id="SSF56112">
    <property type="entry name" value="Protein kinase-like (PK-like)"/>
    <property type="match status" value="1"/>
</dbReference>
<dbReference type="Gene3D" id="1.10.510.10">
    <property type="entry name" value="Transferase(Phosphotransferase) domain 1"/>
    <property type="match status" value="1"/>
</dbReference>
<dbReference type="SMART" id="SM00220">
    <property type="entry name" value="S_TKc"/>
    <property type="match status" value="1"/>
</dbReference>
<feature type="domain" description="PPM-type phosphatase" evidence="7">
    <location>
        <begin position="9"/>
        <end position="238"/>
    </location>
</feature>
<proteinExistence type="predicted"/>
<dbReference type="PROSITE" id="PS51746">
    <property type="entry name" value="PPM_2"/>
    <property type="match status" value="1"/>
</dbReference>
<evidence type="ECO:0000313" key="9">
    <source>
        <dbReference type="Proteomes" id="UP001253595"/>
    </source>
</evidence>
<evidence type="ECO:0000256" key="5">
    <source>
        <dbReference type="ARBA" id="ARBA00022840"/>
    </source>
</evidence>
<dbReference type="PANTHER" id="PTHR24351">
    <property type="entry name" value="RIBOSOMAL PROTEIN S6 KINASE"/>
    <property type="match status" value="1"/>
</dbReference>
<accession>A0ABU1UT23</accession>
<dbReference type="Gene3D" id="3.60.40.10">
    <property type="entry name" value="PPM-type phosphatase domain"/>
    <property type="match status" value="1"/>
</dbReference>
<evidence type="ECO:0000256" key="2">
    <source>
        <dbReference type="ARBA" id="ARBA00022679"/>
    </source>
</evidence>
<dbReference type="Proteomes" id="UP001253595">
    <property type="component" value="Unassembled WGS sequence"/>
</dbReference>
<dbReference type="SMART" id="SM00332">
    <property type="entry name" value="PP2Cc"/>
    <property type="match status" value="1"/>
</dbReference>
<evidence type="ECO:0000256" key="4">
    <source>
        <dbReference type="ARBA" id="ARBA00022777"/>
    </source>
</evidence>
<keyword evidence="1" id="KW-0723">Serine/threonine-protein kinase</keyword>
<dbReference type="Pfam" id="PF13672">
    <property type="entry name" value="PP2C_2"/>
    <property type="match status" value="1"/>
</dbReference>
<dbReference type="Gene3D" id="3.30.200.20">
    <property type="entry name" value="Phosphorylase Kinase, domain 1"/>
    <property type="match status" value="1"/>
</dbReference>
<keyword evidence="8" id="KW-0378">Hydrolase</keyword>
<dbReference type="InterPro" id="IPR001932">
    <property type="entry name" value="PPM-type_phosphatase-like_dom"/>
</dbReference>
<dbReference type="SUPFAM" id="SSF81606">
    <property type="entry name" value="PP2C-like"/>
    <property type="match status" value="1"/>
</dbReference>
<dbReference type="InterPro" id="IPR011009">
    <property type="entry name" value="Kinase-like_dom_sf"/>
</dbReference>
<evidence type="ECO:0000256" key="1">
    <source>
        <dbReference type="ARBA" id="ARBA00022527"/>
    </source>
</evidence>
<keyword evidence="2" id="KW-0808">Transferase</keyword>
<protein>
    <submittedName>
        <fullName evidence="8">Protein phosphatase</fullName>
        <ecNumber evidence="8">3.1.3.16</ecNumber>
    </submittedName>
</protein>
<evidence type="ECO:0000256" key="3">
    <source>
        <dbReference type="ARBA" id="ARBA00022741"/>
    </source>
</evidence>
<dbReference type="SMART" id="SM00331">
    <property type="entry name" value="PP2C_SIG"/>
    <property type="match status" value="1"/>
</dbReference>
<dbReference type="CDD" id="cd14014">
    <property type="entry name" value="STKc_PknB_like"/>
    <property type="match status" value="1"/>
</dbReference>
<feature type="domain" description="Protein kinase" evidence="6">
    <location>
        <begin position="271"/>
        <end position="537"/>
    </location>
</feature>
<gene>
    <name evidence="8" type="ORF">J2X05_000334</name>
</gene>
<evidence type="ECO:0000259" key="6">
    <source>
        <dbReference type="PROSITE" id="PS50011"/>
    </source>
</evidence>
<dbReference type="EC" id="3.1.3.16" evidence="8"/>
<dbReference type="CDD" id="cd00143">
    <property type="entry name" value="PP2Cc"/>
    <property type="match status" value="1"/>
</dbReference>
<keyword evidence="9" id="KW-1185">Reference proteome</keyword>
<dbReference type="GO" id="GO:0004722">
    <property type="term" value="F:protein serine/threonine phosphatase activity"/>
    <property type="evidence" value="ECO:0007669"/>
    <property type="project" value="UniProtKB-EC"/>
</dbReference>
<sequence>MEHLQSTLHISFAQKSEAGRKPENQDTVGARIPEGNLLTTKGIAIAIADGVSSSKAAREASQTAIAGFLSDYFATPDTWRTQQSAMRVIQSLNSSLWGRSQNSIYGEGYLTTFSALILKGDTGFIFHVGDTRVYRLRDNNLELLTRDHTQRIDKHTTHLSRAMGADPYLEVDMHSLELQRGDIFILSSDGIHEHIPAQEFKAFILQHRDNLEEIVNQAIPVALQYNSEDNLSIQALRIESLGTAAQDDAVQVLSRLPFPPVLSPGQSLDGLRIKKILHESTRSQVYLVEDEKNNLLVMKTPSELYQDDKAYIERFVMESWIGARIQSAGVVRVIPAAESRSCLYYLTEYIPGPTLTQLLKERGILSILDAVELTEGLIRGIRAFHRKETLHQDLKPDNIVISAKGPMIVDFGSCWVAGVQEIGAPFVRDRVLGTLDYSAPEYRYNGKVSAASDQFSLAVLLYEMLTGKLPFGSNYSKAMDLKSFQRLQYISAMKYNPLVPYWLDKALEKALSIYPNSRYEALSEWLQDLKRPNPEWLTPRAQPLLERYPDKVWKVLAATGWIAAAIAFFWRH</sequence>
<evidence type="ECO:0000259" key="7">
    <source>
        <dbReference type="PROSITE" id="PS51746"/>
    </source>
</evidence>
<dbReference type="Pfam" id="PF00069">
    <property type="entry name" value="Pkinase"/>
    <property type="match status" value="1"/>
</dbReference>
<reference evidence="8 9" key="1">
    <citation type="submission" date="2023-07" db="EMBL/GenBank/DDBJ databases">
        <title>Sorghum-associated microbial communities from plants grown in Nebraska, USA.</title>
        <authorList>
            <person name="Schachtman D."/>
        </authorList>
    </citation>
    <scope>NUCLEOTIDE SEQUENCE [LARGE SCALE GENOMIC DNA]</scope>
    <source>
        <strain evidence="8 9">BE190</strain>
    </source>
</reference>
<dbReference type="RefSeq" id="WP_310067813.1">
    <property type="nucleotide sequence ID" value="NZ_JAVDVX010000001.1"/>
</dbReference>
<dbReference type="EMBL" id="JAVDVX010000001">
    <property type="protein sequence ID" value="MDR7088331.1"/>
    <property type="molecule type" value="Genomic_DNA"/>
</dbReference>
<keyword evidence="5" id="KW-0067">ATP-binding</keyword>
<evidence type="ECO:0000313" key="8">
    <source>
        <dbReference type="EMBL" id="MDR7088331.1"/>
    </source>
</evidence>
<dbReference type="InterPro" id="IPR000719">
    <property type="entry name" value="Prot_kinase_dom"/>
</dbReference>
<keyword evidence="3" id="KW-0547">Nucleotide-binding</keyword>